<dbReference type="Gene3D" id="3.30.750.24">
    <property type="entry name" value="STAS domain"/>
    <property type="match status" value="1"/>
</dbReference>
<evidence type="ECO:0000256" key="1">
    <source>
        <dbReference type="ARBA" id="ARBA00009013"/>
    </source>
</evidence>
<dbReference type="InterPro" id="IPR036513">
    <property type="entry name" value="STAS_dom_sf"/>
</dbReference>
<dbReference type="AlphaFoldDB" id="A0A1G8TV35"/>
<dbReference type="PROSITE" id="PS50801">
    <property type="entry name" value="STAS"/>
    <property type="match status" value="1"/>
</dbReference>
<evidence type="ECO:0000256" key="2">
    <source>
        <dbReference type="RuleBase" id="RU003749"/>
    </source>
</evidence>
<keyword evidence="5" id="KW-1185">Reference proteome</keyword>
<dbReference type="STRING" id="633440.SAMN05421869_110275"/>
<evidence type="ECO:0000259" key="3">
    <source>
        <dbReference type="PROSITE" id="PS50801"/>
    </source>
</evidence>
<organism evidence="4 5">
    <name type="scientific">Nonomuraea jiangxiensis</name>
    <dbReference type="NCBI Taxonomy" id="633440"/>
    <lineage>
        <taxon>Bacteria</taxon>
        <taxon>Bacillati</taxon>
        <taxon>Actinomycetota</taxon>
        <taxon>Actinomycetes</taxon>
        <taxon>Streptosporangiales</taxon>
        <taxon>Streptosporangiaceae</taxon>
        <taxon>Nonomuraea</taxon>
    </lineage>
</organism>
<dbReference type="EMBL" id="FNDJ01000010">
    <property type="protein sequence ID" value="SDJ44590.1"/>
    <property type="molecule type" value="Genomic_DNA"/>
</dbReference>
<evidence type="ECO:0000313" key="4">
    <source>
        <dbReference type="EMBL" id="SDJ44590.1"/>
    </source>
</evidence>
<feature type="domain" description="STAS" evidence="3">
    <location>
        <begin position="4"/>
        <end position="113"/>
    </location>
</feature>
<dbReference type="SUPFAM" id="SSF52091">
    <property type="entry name" value="SpoIIaa-like"/>
    <property type="match status" value="1"/>
</dbReference>
<comment type="similarity">
    <text evidence="1 2">Belongs to the anti-sigma-factor antagonist family.</text>
</comment>
<dbReference type="Proteomes" id="UP000199202">
    <property type="component" value="Unassembled WGS sequence"/>
</dbReference>
<name>A0A1G8TV35_9ACTN</name>
<accession>A0A1G8TV35</accession>
<dbReference type="PANTHER" id="PTHR33495">
    <property type="entry name" value="ANTI-SIGMA FACTOR ANTAGONIST TM_1081-RELATED-RELATED"/>
    <property type="match status" value="1"/>
</dbReference>
<evidence type="ECO:0000313" key="5">
    <source>
        <dbReference type="Proteomes" id="UP000199202"/>
    </source>
</evidence>
<dbReference type="CDD" id="cd07043">
    <property type="entry name" value="STAS_anti-anti-sigma_factors"/>
    <property type="match status" value="1"/>
</dbReference>
<dbReference type="OrthoDB" id="3577449at2"/>
<sequence length="118" mass="12488">MSELSFSTHNSAGITVIKVSGKLDGTGNEALDSFIKSARHAPDDLLVFDLSELEFLDSTGLRALLDAYSCAVRHGANVYFASLQDEPARLFSATGLDTVLPVHASVAEALHEASRPAA</sequence>
<dbReference type="InterPro" id="IPR002645">
    <property type="entry name" value="STAS_dom"/>
</dbReference>
<dbReference type="Pfam" id="PF01740">
    <property type="entry name" value="STAS"/>
    <property type="match status" value="1"/>
</dbReference>
<dbReference type="RefSeq" id="WP_090934731.1">
    <property type="nucleotide sequence ID" value="NZ_FNDJ01000010.1"/>
</dbReference>
<dbReference type="NCBIfam" id="TIGR00377">
    <property type="entry name" value="ant_ant_sig"/>
    <property type="match status" value="1"/>
</dbReference>
<gene>
    <name evidence="4" type="ORF">SAMN05421869_110275</name>
</gene>
<dbReference type="PANTHER" id="PTHR33495:SF2">
    <property type="entry name" value="ANTI-SIGMA FACTOR ANTAGONIST TM_1081-RELATED"/>
    <property type="match status" value="1"/>
</dbReference>
<protein>
    <recommendedName>
        <fullName evidence="2">Anti-sigma factor antagonist</fullName>
    </recommendedName>
</protein>
<dbReference type="InterPro" id="IPR003658">
    <property type="entry name" value="Anti-sigma_ant"/>
</dbReference>
<proteinExistence type="inferred from homology"/>
<dbReference type="GO" id="GO:0043856">
    <property type="term" value="F:anti-sigma factor antagonist activity"/>
    <property type="evidence" value="ECO:0007669"/>
    <property type="project" value="InterPro"/>
</dbReference>
<reference evidence="4 5" key="1">
    <citation type="submission" date="2016-10" db="EMBL/GenBank/DDBJ databases">
        <authorList>
            <person name="de Groot N.N."/>
        </authorList>
    </citation>
    <scope>NUCLEOTIDE SEQUENCE [LARGE SCALE GENOMIC DNA]</scope>
    <source>
        <strain evidence="4 5">CGMCC 4.6533</strain>
    </source>
</reference>